<gene>
    <name evidence="3" type="ORF">IGS68_03520</name>
</gene>
<dbReference type="InterPro" id="IPR000572">
    <property type="entry name" value="OxRdtase_Mopterin-bd_dom"/>
</dbReference>
<feature type="chain" id="PRO_5045973049" evidence="1">
    <location>
        <begin position="26"/>
        <end position="158"/>
    </location>
</feature>
<name>A0ABX7B7I4_9PROT</name>
<evidence type="ECO:0000259" key="2">
    <source>
        <dbReference type="Pfam" id="PF00174"/>
    </source>
</evidence>
<dbReference type="SUPFAM" id="SSF56524">
    <property type="entry name" value="Oxidoreductase molybdopterin-binding domain"/>
    <property type="match status" value="1"/>
</dbReference>
<protein>
    <submittedName>
        <fullName evidence="3">Molybdopterin-dependent oxidoreductase</fullName>
    </submittedName>
</protein>
<keyword evidence="4" id="KW-1185">Reference proteome</keyword>
<evidence type="ECO:0000313" key="4">
    <source>
        <dbReference type="Proteomes" id="UP000595197"/>
    </source>
</evidence>
<dbReference type="Proteomes" id="UP000595197">
    <property type="component" value="Chromosome"/>
</dbReference>
<proteinExistence type="predicted"/>
<evidence type="ECO:0000313" key="3">
    <source>
        <dbReference type="EMBL" id="QQP90340.1"/>
    </source>
</evidence>
<accession>A0ABX7B7I4</accession>
<sequence>MIARILAAILLFSFASLTGGTPVLAARISVSGGGPAAAATVDSEELAGLPAAEIVTATPWTGKASFSGPYLTDVLALAKAEGGKVSLFARDDYKVELSLADIRRYRPIIATSMDGKPIPPRERGPFWLMFPFDDHPELQNDAWFFRAIWQIDRIRVEP</sequence>
<dbReference type="Gene3D" id="3.90.420.10">
    <property type="entry name" value="Oxidoreductase, molybdopterin-binding domain"/>
    <property type="match status" value="1"/>
</dbReference>
<organism evidence="3 4">
    <name type="scientific">Skermanella cutis</name>
    <dbReference type="NCBI Taxonomy" id="2775420"/>
    <lineage>
        <taxon>Bacteria</taxon>
        <taxon>Pseudomonadati</taxon>
        <taxon>Pseudomonadota</taxon>
        <taxon>Alphaproteobacteria</taxon>
        <taxon>Rhodospirillales</taxon>
        <taxon>Azospirillaceae</taxon>
        <taxon>Skermanella</taxon>
    </lineage>
</organism>
<dbReference type="EMBL" id="CP067420">
    <property type="protein sequence ID" value="QQP90340.1"/>
    <property type="molecule type" value="Genomic_DNA"/>
</dbReference>
<feature type="signal peptide" evidence="1">
    <location>
        <begin position="1"/>
        <end position="25"/>
    </location>
</feature>
<dbReference type="InterPro" id="IPR036374">
    <property type="entry name" value="OxRdtase_Mopterin-bd_sf"/>
</dbReference>
<keyword evidence="1" id="KW-0732">Signal</keyword>
<dbReference type="RefSeq" id="WP_201077362.1">
    <property type="nucleotide sequence ID" value="NZ_CP067420.1"/>
</dbReference>
<evidence type="ECO:0000256" key="1">
    <source>
        <dbReference type="SAM" id="SignalP"/>
    </source>
</evidence>
<dbReference type="Pfam" id="PF00174">
    <property type="entry name" value="Oxidored_molyb"/>
    <property type="match status" value="1"/>
</dbReference>
<reference evidence="3" key="1">
    <citation type="submission" date="2021-02" db="EMBL/GenBank/DDBJ databases">
        <title>Skermanella TT6 skin isolate.</title>
        <authorList>
            <person name="Lee K."/>
            <person name="Ganzorig M."/>
        </authorList>
    </citation>
    <scope>NUCLEOTIDE SEQUENCE</scope>
    <source>
        <strain evidence="3">TT6</strain>
    </source>
</reference>
<feature type="domain" description="Oxidoreductase molybdopterin-binding" evidence="2">
    <location>
        <begin position="55"/>
        <end position="131"/>
    </location>
</feature>